<dbReference type="GO" id="GO:0006355">
    <property type="term" value="P:regulation of DNA-templated transcription"/>
    <property type="evidence" value="ECO:0007669"/>
    <property type="project" value="InterPro"/>
</dbReference>
<feature type="domain" description="PAC" evidence="9">
    <location>
        <begin position="202"/>
        <end position="254"/>
    </location>
</feature>
<dbReference type="SUPFAM" id="SSF55874">
    <property type="entry name" value="ATPase domain of HSP90 chaperone/DNA topoisomerase II/histidine kinase"/>
    <property type="match status" value="1"/>
</dbReference>
<accession>A0A1H1MLT7</accession>
<dbReference type="CDD" id="cd00075">
    <property type="entry name" value="HATPase"/>
    <property type="match status" value="1"/>
</dbReference>
<dbReference type="InterPro" id="IPR036097">
    <property type="entry name" value="HisK_dim/P_sf"/>
</dbReference>
<evidence type="ECO:0000256" key="5">
    <source>
        <dbReference type="ARBA" id="ARBA00022777"/>
    </source>
</evidence>
<feature type="domain" description="PAC" evidence="9">
    <location>
        <begin position="82"/>
        <end position="132"/>
    </location>
</feature>
<dbReference type="InterPro" id="IPR003661">
    <property type="entry name" value="HisK_dim/P_dom"/>
</dbReference>
<dbReference type="Pfam" id="PF13426">
    <property type="entry name" value="PAS_9"/>
    <property type="match status" value="1"/>
</dbReference>
<evidence type="ECO:0000259" key="7">
    <source>
        <dbReference type="PROSITE" id="PS50109"/>
    </source>
</evidence>
<dbReference type="SMART" id="SM00091">
    <property type="entry name" value="PAS"/>
    <property type="match status" value="2"/>
</dbReference>
<dbReference type="InterPro" id="IPR001610">
    <property type="entry name" value="PAC"/>
</dbReference>
<evidence type="ECO:0000256" key="3">
    <source>
        <dbReference type="ARBA" id="ARBA00022553"/>
    </source>
</evidence>
<dbReference type="InterPro" id="IPR004358">
    <property type="entry name" value="Sig_transdc_His_kin-like_C"/>
</dbReference>
<dbReference type="InterPro" id="IPR000700">
    <property type="entry name" value="PAS-assoc_C"/>
</dbReference>
<evidence type="ECO:0000313" key="11">
    <source>
        <dbReference type="Proteomes" id="UP000198963"/>
    </source>
</evidence>
<evidence type="ECO:0000259" key="9">
    <source>
        <dbReference type="PROSITE" id="PS50113"/>
    </source>
</evidence>
<feature type="domain" description="PAS" evidence="8">
    <location>
        <begin position="5"/>
        <end position="59"/>
    </location>
</feature>
<dbReference type="SUPFAM" id="SSF47384">
    <property type="entry name" value="Homodimeric domain of signal transducing histidine kinase"/>
    <property type="match status" value="1"/>
</dbReference>
<dbReference type="Gene3D" id="1.10.287.130">
    <property type="match status" value="1"/>
</dbReference>
<comment type="catalytic activity">
    <reaction evidence="1">
        <text>ATP + protein L-histidine = ADP + protein N-phospho-L-histidine.</text>
        <dbReference type="EC" id="2.7.13.3"/>
    </reaction>
</comment>
<dbReference type="Pfam" id="PF00512">
    <property type="entry name" value="HisKA"/>
    <property type="match status" value="1"/>
</dbReference>
<dbReference type="PANTHER" id="PTHR43711:SF26">
    <property type="entry name" value="SENSOR HISTIDINE KINASE RCSC"/>
    <property type="match status" value="1"/>
</dbReference>
<dbReference type="Pfam" id="PF02518">
    <property type="entry name" value="HATPase_c"/>
    <property type="match status" value="1"/>
</dbReference>
<evidence type="ECO:0000256" key="2">
    <source>
        <dbReference type="ARBA" id="ARBA00012438"/>
    </source>
</evidence>
<evidence type="ECO:0000256" key="1">
    <source>
        <dbReference type="ARBA" id="ARBA00000085"/>
    </source>
</evidence>
<dbReference type="SMART" id="SM00388">
    <property type="entry name" value="HisKA"/>
    <property type="match status" value="1"/>
</dbReference>
<dbReference type="InterPro" id="IPR005467">
    <property type="entry name" value="His_kinase_dom"/>
</dbReference>
<keyword evidence="4" id="KW-0808">Transferase</keyword>
<dbReference type="InterPro" id="IPR013767">
    <property type="entry name" value="PAS_fold"/>
</dbReference>
<dbReference type="RefSeq" id="WP_092443679.1">
    <property type="nucleotide sequence ID" value="NZ_LT629774.1"/>
</dbReference>
<dbReference type="InterPro" id="IPR036890">
    <property type="entry name" value="HATPase_C_sf"/>
</dbReference>
<name>A0A1H1MLT7_9FLAO</name>
<evidence type="ECO:0000313" key="10">
    <source>
        <dbReference type="EMBL" id="SDR87813.1"/>
    </source>
</evidence>
<protein>
    <recommendedName>
        <fullName evidence="2">histidine kinase</fullName>
        <ecNumber evidence="2">2.7.13.3</ecNumber>
    </recommendedName>
</protein>
<reference evidence="10 11" key="1">
    <citation type="submission" date="2016-10" db="EMBL/GenBank/DDBJ databases">
        <authorList>
            <person name="Varghese N."/>
            <person name="Submissions S."/>
        </authorList>
    </citation>
    <scope>NUCLEOTIDE SEQUENCE [LARGE SCALE GENOMIC DNA]</scope>
    <source>
        <strain evidence="10 11">RHA_55</strain>
    </source>
</reference>
<dbReference type="SMART" id="SM00387">
    <property type="entry name" value="HATPase_c"/>
    <property type="match status" value="1"/>
</dbReference>
<dbReference type="PANTHER" id="PTHR43711">
    <property type="entry name" value="TWO-COMPONENT HISTIDINE KINASE"/>
    <property type="match status" value="1"/>
</dbReference>
<organism evidence="10 11">
    <name type="scientific">Winogradskyella sediminis</name>
    <dbReference type="NCBI Taxonomy" id="1382466"/>
    <lineage>
        <taxon>Bacteria</taxon>
        <taxon>Pseudomonadati</taxon>
        <taxon>Bacteroidota</taxon>
        <taxon>Flavobacteriia</taxon>
        <taxon>Flavobacteriales</taxon>
        <taxon>Flavobacteriaceae</taxon>
        <taxon>Winogradskyella</taxon>
    </lineage>
</organism>
<dbReference type="FunFam" id="3.30.565.10:FF:000006">
    <property type="entry name" value="Sensor histidine kinase WalK"/>
    <property type="match status" value="1"/>
</dbReference>
<dbReference type="SUPFAM" id="SSF55785">
    <property type="entry name" value="PYP-like sensor domain (PAS domain)"/>
    <property type="match status" value="2"/>
</dbReference>
<dbReference type="Gene3D" id="3.30.450.20">
    <property type="entry name" value="PAS domain"/>
    <property type="match status" value="2"/>
</dbReference>
<dbReference type="PROSITE" id="PS50109">
    <property type="entry name" value="HIS_KIN"/>
    <property type="match status" value="1"/>
</dbReference>
<keyword evidence="6" id="KW-0902">Two-component regulatory system</keyword>
<dbReference type="Gene3D" id="3.30.565.10">
    <property type="entry name" value="Histidine kinase-like ATPase, C-terminal domain"/>
    <property type="match status" value="1"/>
</dbReference>
<dbReference type="NCBIfam" id="TIGR00229">
    <property type="entry name" value="sensory_box"/>
    <property type="match status" value="2"/>
</dbReference>
<dbReference type="EMBL" id="LT629774">
    <property type="protein sequence ID" value="SDR87813.1"/>
    <property type="molecule type" value="Genomic_DNA"/>
</dbReference>
<dbReference type="SMART" id="SM00086">
    <property type="entry name" value="PAC"/>
    <property type="match status" value="2"/>
</dbReference>
<evidence type="ECO:0000256" key="4">
    <source>
        <dbReference type="ARBA" id="ARBA00022679"/>
    </source>
</evidence>
<proteinExistence type="predicted"/>
<dbReference type="PROSITE" id="PS50112">
    <property type="entry name" value="PAS"/>
    <property type="match status" value="1"/>
</dbReference>
<dbReference type="InterPro" id="IPR035965">
    <property type="entry name" value="PAS-like_dom_sf"/>
</dbReference>
<dbReference type="Proteomes" id="UP000198963">
    <property type="component" value="Chromosome I"/>
</dbReference>
<dbReference type="CDD" id="cd00082">
    <property type="entry name" value="HisKA"/>
    <property type="match status" value="1"/>
</dbReference>
<dbReference type="PROSITE" id="PS50113">
    <property type="entry name" value="PAC"/>
    <property type="match status" value="2"/>
</dbReference>
<keyword evidence="5" id="KW-0418">Kinase</keyword>
<dbReference type="PRINTS" id="PR00344">
    <property type="entry name" value="BCTRLSENSOR"/>
</dbReference>
<sequence>MFQQDQDVFNVLLDSISEGVVIVDEHQKIVEVNKAGEIMFGYEEDELSNQPLNVLIPQNYRANHGAHFKGFVKEHEQRSMGHGRDIYGAKKDGSVFPIEASLNPFAFKGQNYIMALVIDITERKKLEQEKNHLAKIFLESLNEIYVFDAKTLKFINVNEGAKKNIGYSLEELKTMTPLDIKPNYSEADFRKEIEVLNDDAIEKIEFEALHKRKSGSTYPVSVHLQRSKLGDRDVYVAIILDITEQKSYTERLEKTVAIRTDELKTALAAEKELNDLKTKFLSMVSHEFKTPLSGILTSSMLLGKYKLTEQQDKREKHIATITDKVQYLNVILNDFLSVEKLEKGKVNYKFSNFKISKVLNEVIYNANMVLKDGQHINYPENIDDLSLYQDEKIVELALSNLIYNAIKYSSENTIIDIKISQNKDTTLFIIKDNGIGIPKKDQKNIFQRYFRAENALLMQGTGIGLNIVKDHLENLNGSISFTSVEQKGSTFTIELPNKAEQ</sequence>
<gene>
    <name evidence="10" type="ORF">SAMN04489797_0362</name>
</gene>
<feature type="domain" description="Histidine kinase" evidence="7">
    <location>
        <begin position="283"/>
        <end position="499"/>
    </location>
</feature>
<dbReference type="InterPro" id="IPR003594">
    <property type="entry name" value="HATPase_dom"/>
</dbReference>
<dbReference type="InterPro" id="IPR050736">
    <property type="entry name" value="Sensor_HK_Regulatory"/>
</dbReference>
<keyword evidence="3" id="KW-0597">Phosphoprotein</keyword>
<dbReference type="InterPro" id="IPR000014">
    <property type="entry name" value="PAS"/>
</dbReference>
<dbReference type="CDD" id="cd00130">
    <property type="entry name" value="PAS"/>
    <property type="match status" value="2"/>
</dbReference>
<evidence type="ECO:0000259" key="8">
    <source>
        <dbReference type="PROSITE" id="PS50112"/>
    </source>
</evidence>
<dbReference type="AlphaFoldDB" id="A0A1H1MLT7"/>
<evidence type="ECO:0000256" key="6">
    <source>
        <dbReference type="ARBA" id="ARBA00023012"/>
    </source>
</evidence>
<dbReference type="STRING" id="1249933.SAMN04489797_0362"/>
<dbReference type="GO" id="GO:0000155">
    <property type="term" value="F:phosphorelay sensor kinase activity"/>
    <property type="evidence" value="ECO:0007669"/>
    <property type="project" value="InterPro"/>
</dbReference>
<keyword evidence="11" id="KW-1185">Reference proteome</keyword>
<dbReference type="EC" id="2.7.13.3" evidence="2"/>
<dbReference type="Pfam" id="PF00989">
    <property type="entry name" value="PAS"/>
    <property type="match status" value="1"/>
</dbReference>